<dbReference type="KEGG" id="ppai:E1956_45615"/>
<dbReference type="GO" id="GO:0006811">
    <property type="term" value="P:monoatomic ion transport"/>
    <property type="evidence" value="ECO:0007669"/>
    <property type="project" value="UniProtKB-KW"/>
</dbReference>
<feature type="domain" description="Porin" evidence="12">
    <location>
        <begin position="14"/>
        <end position="331"/>
    </location>
</feature>
<dbReference type="GO" id="GO:0046930">
    <property type="term" value="C:pore complex"/>
    <property type="evidence" value="ECO:0007669"/>
    <property type="project" value="UniProtKB-KW"/>
</dbReference>
<organism evidence="13 14">
    <name type="scientific">Paraburkholderia pallida</name>
    <dbReference type="NCBI Taxonomy" id="2547399"/>
    <lineage>
        <taxon>Bacteria</taxon>
        <taxon>Pseudomonadati</taxon>
        <taxon>Pseudomonadota</taxon>
        <taxon>Betaproteobacteria</taxon>
        <taxon>Burkholderiales</taxon>
        <taxon>Burkholderiaceae</taxon>
        <taxon>Paraburkholderia</taxon>
    </lineage>
</organism>
<accession>A0A4P7D6D5</accession>
<feature type="chain" id="PRO_5020260231" evidence="11">
    <location>
        <begin position="25"/>
        <end position="360"/>
    </location>
</feature>
<evidence type="ECO:0000256" key="10">
    <source>
        <dbReference type="ARBA" id="ARBA00023237"/>
    </source>
</evidence>
<evidence type="ECO:0000256" key="2">
    <source>
        <dbReference type="ARBA" id="ARBA00011233"/>
    </source>
</evidence>
<dbReference type="OrthoDB" id="8982743at2"/>
<dbReference type="EMBL" id="CP038152">
    <property type="protein sequence ID" value="QBR04371.1"/>
    <property type="molecule type" value="Genomic_DNA"/>
</dbReference>
<keyword evidence="7" id="KW-0406">Ion transport</keyword>
<keyword evidence="4" id="KW-1134">Transmembrane beta strand</keyword>
<dbReference type="GO" id="GO:0015288">
    <property type="term" value="F:porin activity"/>
    <property type="evidence" value="ECO:0007669"/>
    <property type="project" value="UniProtKB-KW"/>
</dbReference>
<dbReference type="SUPFAM" id="SSF56935">
    <property type="entry name" value="Porins"/>
    <property type="match status" value="1"/>
</dbReference>
<comment type="subcellular location">
    <subcellularLocation>
        <location evidence="1">Cell outer membrane</location>
        <topology evidence="1">Multi-pass membrane protein</topology>
    </subcellularLocation>
</comment>
<dbReference type="AlphaFoldDB" id="A0A4P7D6D5"/>
<evidence type="ECO:0000256" key="1">
    <source>
        <dbReference type="ARBA" id="ARBA00004571"/>
    </source>
</evidence>
<proteinExistence type="predicted"/>
<dbReference type="PRINTS" id="PR00184">
    <property type="entry name" value="NEISSPPORIN"/>
</dbReference>
<keyword evidence="9" id="KW-0472">Membrane</keyword>
<keyword evidence="13" id="KW-0614">Plasmid</keyword>
<dbReference type="RefSeq" id="WP_134760690.1">
    <property type="nucleotide sequence ID" value="NZ_CP038152.1"/>
</dbReference>
<dbReference type="Pfam" id="PF13609">
    <property type="entry name" value="Porin_4"/>
    <property type="match status" value="1"/>
</dbReference>
<evidence type="ECO:0000256" key="7">
    <source>
        <dbReference type="ARBA" id="ARBA00023065"/>
    </source>
</evidence>
<evidence type="ECO:0000256" key="9">
    <source>
        <dbReference type="ARBA" id="ARBA00023136"/>
    </source>
</evidence>
<dbReference type="Proteomes" id="UP000295727">
    <property type="component" value="Plasmid unnamed1"/>
</dbReference>
<evidence type="ECO:0000259" key="12">
    <source>
        <dbReference type="Pfam" id="PF13609"/>
    </source>
</evidence>
<keyword evidence="10" id="KW-0998">Cell outer membrane</keyword>
<comment type="subunit">
    <text evidence="2">Homotrimer.</text>
</comment>
<keyword evidence="6 11" id="KW-0732">Signal</keyword>
<dbReference type="GO" id="GO:0009279">
    <property type="term" value="C:cell outer membrane"/>
    <property type="evidence" value="ECO:0007669"/>
    <property type="project" value="UniProtKB-SubCell"/>
</dbReference>
<reference evidence="13 14" key="1">
    <citation type="submission" date="2019-03" db="EMBL/GenBank/DDBJ databases">
        <title>Paraburkholderia sp. 7MH5, isolated from subtropical forest soil.</title>
        <authorList>
            <person name="Gao Z.-H."/>
            <person name="Qiu L.-H."/>
        </authorList>
    </citation>
    <scope>NUCLEOTIDE SEQUENCE [LARGE SCALE GENOMIC DNA]</scope>
    <source>
        <strain evidence="13 14">7MH5</strain>
        <plasmid evidence="13 14">unnamed1</plasmid>
    </source>
</reference>
<keyword evidence="3" id="KW-0813">Transport</keyword>
<name>A0A4P7D6D5_9BURK</name>
<evidence type="ECO:0000256" key="3">
    <source>
        <dbReference type="ARBA" id="ARBA00022448"/>
    </source>
</evidence>
<dbReference type="PANTHER" id="PTHR34501">
    <property type="entry name" value="PROTEIN YDDL-RELATED"/>
    <property type="match status" value="1"/>
</dbReference>
<dbReference type="PANTHER" id="PTHR34501:SF9">
    <property type="entry name" value="MAJOR OUTER MEMBRANE PROTEIN P.IA"/>
    <property type="match status" value="1"/>
</dbReference>
<gene>
    <name evidence="13" type="ORF">E1956_45615</name>
</gene>
<geneLocation type="plasmid" evidence="13 14">
    <name>unnamed1</name>
</geneLocation>
<evidence type="ECO:0000256" key="11">
    <source>
        <dbReference type="SAM" id="SignalP"/>
    </source>
</evidence>
<dbReference type="InterPro" id="IPR033900">
    <property type="entry name" value="Gram_neg_porin_domain"/>
</dbReference>
<dbReference type="InterPro" id="IPR050298">
    <property type="entry name" value="Gram-neg_bact_OMP"/>
</dbReference>
<keyword evidence="5" id="KW-0812">Transmembrane</keyword>
<protein>
    <submittedName>
        <fullName evidence="13">Porin</fullName>
    </submittedName>
</protein>
<keyword evidence="14" id="KW-1185">Reference proteome</keyword>
<evidence type="ECO:0000256" key="6">
    <source>
        <dbReference type="ARBA" id="ARBA00022729"/>
    </source>
</evidence>
<evidence type="ECO:0000256" key="5">
    <source>
        <dbReference type="ARBA" id="ARBA00022692"/>
    </source>
</evidence>
<dbReference type="InterPro" id="IPR023614">
    <property type="entry name" value="Porin_dom_sf"/>
</dbReference>
<evidence type="ECO:0000313" key="14">
    <source>
        <dbReference type="Proteomes" id="UP000295727"/>
    </source>
</evidence>
<evidence type="ECO:0000256" key="4">
    <source>
        <dbReference type="ARBA" id="ARBA00022452"/>
    </source>
</evidence>
<evidence type="ECO:0000313" key="13">
    <source>
        <dbReference type="EMBL" id="QBR04371.1"/>
    </source>
</evidence>
<dbReference type="CDD" id="cd00342">
    <property type="entry name" value="gram_neg_porins"/>
    <property type="match status" value="1"/>
</dbReference>
<dbReference type="Gene3D" id="2.40.160.10">
    <property type="entry name" value="Porin"/>
    <property type="match status" value="1"/>
</dbReference>
<evidence type="ECO:0000256" key="8">
    <source>
        <dbReference type="ARBA" id="ARBA00023114"/>
    </source>
</evidence>
<keyword evidence="8" id="KW-0626">Porin</keyword>
<sequence>MKRSSFCTVAISLAGAFSSGAVSAQSSVTLYGIVDAGLAYVNNEGGHSLVSQTSGVMQGSRFGFRGTGDLGGRYKTIFVLENGFNVNNGSLGQGGLEFGRQAYVGLSTPGGTLTFGRQYDFMVNLFPMTNITEGGVYAFHLGDYDRLGGERLNNAISYQTPILNGFQAGAMYSFGGVPGSIATNSAFSGGIWYSGSAINFAAAYTSINNTSVSPTAGLGVPLLLGLPAGTASVSLNRLNIAGVGASYAFQSAVVHAVYTRTDFRQGRSSAILNAYDAGATWYVTPAFTILLGGNYYKLGHVHWIEPIVAVDEFLSKRTDLYAQFNYLHVSGSGARAVLVSNAPSSGDAQLAVTVGIRHKF</sequence>
<dbReference type="InterPro" id="IPR002299">
    <property type="entry name" value="Porin_Neis"/>
</dbReference>
<feature type="signal peptide" evidence="11">
    <location>
        <begin position="1"/>
        <end position="24"/>
    </location>
</feature>